<name>A0ABW3F0U3_9ACTN</name>
<feature type="transmembrane region" description="Helical" evidence="2">
    <location>
        <begin position="36"/>
        <end position="61"/>
    </location>
</feature>
<keyword evidence="2" id="KW-1133">Transmembrane helix</keyword>
<dbReference type="Proteomes" id="UP001596972">
    <property type="component" value="Unassembled WGS sequence"/>
</dbReference>
<feature type="region of interest" description="Disordered" evidence="1">
    <location>
        <begin position="136"/>
        <end position="163"/>
    </location>
</feature>
<dbReference type="RefSeq" id="WP_378307702.1">
    <property type="nucleotide sequence ID" value="NZ_JBHTJA010000232.1"/>
</dbReference>
<sequence length="163" mass="16399">MRARIAPGRALTAAAGLALIAVGLHGVATNVETTGWALWFAVPVLAHDAVLVPAVLAAGWLTGRLPAPARTPVRAALAAAGCLVLVALPLVLGYGRRADVPSRLPLPYGRNLAVVLTAIAVAAALAAAVRVHRARRAEPRGRPAETGPGEGTAEAGDGGGGRR</sequence>
<feature type="compositionally biased region" description="Low complexity" evidence="1">
    <location>
        <begin position="144"/>
        <end position="155"/>
    </location>
</feature>
<organism evidence="3 4">
    <name type="scientific">Actinomadura sediminis</name>
    <dbReference type="NCBI Taxonomy" id="1038904"/>
    <lineage>
        <taxon>Bacteria</taxon>
        <taxon>Bacillati</taxon>
        <taxon>Actinomycetota</taxon>
        <taxon>Actinomycetes</taxon>
        <taxon>Streptosporangiales</taxon>
        <taxon>Thermomonosporaceae</taxon>
        <taxon>Actinomadura</taxon>
    </lineage>
</organism>
<reference evidence="4" key="1">
    <citation type="journal article" date="2019" name="Int. J. Syst. Evol. Microbiol.">
        <title>The Global Catalogue of Microorganisms (GCM) 10K type strain sequencing project: providing services to taxonomists for standard genome sequencing and annotation.</title>
        <authorList>
            <consortium name="The Broad Institute Genomics Platform"/>
            <consortium name="The Broad Institute Genome Sequencing Center for Infectious Disease"/>
            <person name="Wu L."/>
            <person name="Ma J."/>
        </authorList>
    </citation>
    <scope>NUCLEOTIDE SEQUENCE [LARGE SCALE GENOMIC DNA]</scope>
    <source>
        <strain evidence="4">JCM 31202</strain>
    </source>
</reference>
<proteinExistence type="predicted"/>
<evidence type="ECO:0000313" key="3">
    <source>
        <dbReference type="EMBL" id="MFD0906132.1"/>
    </source>
</evidence>
<dbReference type="EMBL" id="JBHTJA010000232">
    <property type="protein sequence ID" value="MFD0906132.1"/>
    <property type="molecule type" value="Genomic_DNA"/>
</dbReference>
<evidence type="ECO:0000313" key="4">
    <source>
        <dbReference type="Proteomes" id="UP001596972"/>
    </source>
</evidence>
<protein>
    <recommendedName>
        <fullName evidence="5">DUF2637 domain-containing protein</fullName>
    </recommendedName>
</protein>
<evidence type="ECO:0000256" key="1">
    <source>
        <dbReference type="SAM" id="MobiDB-lite"/>
    </source>
</evidence>
<keyword evidence="2" id="KW-0812">Transmembrane</keyword>
<keyword evidence="2" id="KW-0472">Membrane</keyword>
<accession>A0ABW3F0U3</accession>
<evidence type="ECO:0008006" key="5">
    <source>
        <dbReference type="Google" id="ProtNLM"/>
    </source>
</evidence>
<feature type="transmembrane region" description="Helical" evidence="2">
    <location>
        <begin position="112"/>
        <end position="132"/>
    </location>
</feature>
<gene>
    <name evidence="3" type="ORF">ACFQ11_37565</name>
</gene>
<keyword evidence="4" id="KW-1185">Reference proteome</keyword>
<feature type="transmembrane region" description="Helical" evidence="2">
    <location>
        <begin position="73"/>
        <end position="92"/>
    </location>
</feature>
<evidence type="ECO:0000256" key="2">
    <source>
        <dbReference type="SAM" id="Phobius"/>
    </source>
</evidence>
<comment type="caution">
    <text evidence="3">The sequence shown here is derived from an EMBL/GenBank/DDBJ whole genome shotgun (WGS) entry which is preliminary data.</text>
</comment>